<evidence type="ECO:0000313" key="2">
    <source>
        <dbReference type="Proteomes" id="UP000829196"/>
    </source>
</evidence>
<sequence length="108" mass="11947">MLQKVSIAIIFGCSFYIDTLQYDCAVLVVTSHYCNIASLHPANFGCHLSSNMALTNASTSAKPNVKVEDNVVKLRLRASHLRGPENSHSYLVLFYIEDDVLADILNIC</sequence>
<reference evidence="1" key="1">
    <citation type="journal article" date="2022" name="Front. Genet.">
        <title>Chromosome-Scale Assembly of the Dendrobium nobile Genome Provides Insights Into the Molecular Mechanism of the Biosynthesis of the Medicinal Active Ingredient of Dendrobium.</title>
        <authorList>
            <person name="Xu Q."/>
            <person name="Niu S.-C."/>
            <person name="Li K.-L."/>
            <person name="Zheng P.-J."/>
            <person name="Zhang X.-J."/>
            <person name="Jia Y."/>
            <person name="Liu Y."/>
            <person name="Niu Y.-X."/>
            <person name="Yu L.-H."/>
            <person name="Chen D.-F."/>
            <person name="Zhang G.-Q."/>
        </authorList>
    </citation>
    <scope>NUCLEOTIDE SEQUENCE</scope>
    <source>
        <tissue evidence="1">Leaf</tissue>
    </source>
</reference>
<gene>
    <name evidence="1" type="ORF">KFK09_027043</name>
</gene>
<comment type="caution">
    <text evidence="1">The sequence shown here is derived from an EMBL/GenBank/DDBJ whole genome shotgun (WGS) entry which is preliminary data.</text>
</comment>
<dbReference type="AlphaFoldDB" id="A0A8T3A8K4"/>
<accession>A0A8T3A8K4</accession>
<keyword evidence="2" id="KW-1185">Reference proteome</keyword>
<dbReference type="Proteomes" id="UP000829196">
    <property type="component" value="Unassembled WGS sequence"/>
</dbReference>
<dbReference type="EMBL" id="JAGYWB010000018">
    <property type="protein sequence ID" value="KAI0492767.1"/>
    <property type="molecule type" value="Genomic_DNA"/>
</dbReference>
<organism evidence="1 2">
    <name type="scientific">Dendrobium nobile</name>
    <name type="common">Orchid</name>
    <dbReference type="NCBI Taxonomy" id="94219"/>
    <lineage>
        <taxon>Eukaryota</taxon>
        <taxon>Viridiplantae</taxon>
        <taxon>Streptophyta</taxon>
        <taxon>Embryophyta</taxon>
        <taxon>Tracheophyta</taxon>
        <taxon>Spermatophyta</taxon>
        <taxon>Magnoliopsida</taxon>
        <taxon>Liliopsida</taxon>
        <taxon>Asparagales</taxon>
        <taxon>Orchidaceae</taxon>
        <taxon>Epidendroideae</taxon>
        <taxon>Malaxideae</taxon>
        <taxon>Dendrobiinae</taxon>
        <taxon>Dendrobium</taxon>
    </lineage>
</organism>
<evidence type="ECO:0000313" key="1">
    <source>
        <dbReference type="EMBL" id="KAI0492767.1"/>
    </source>
</evidence>
<proteinExistence type="predicted"/>
<name>A0A8T3A8K4_DENNO</name>
<protein>
    <submittedName>
        <fullName evidence="1">Uncharacterized protein</fullName>
    </submittedName>
</protein>